<evidence type="ECO:0000256" key="1">
    <source>
        <dbReference type="ARBA" id="ARBA00004651"/>
    </source>
</evidence>
<feature type="transmembrane region" description="Helical" evidence="7">
    <location>
        <begin position="464"/>
        <end position="480"/>
    </location>
</feature>
<feature type="transmembrane region" description="Helical" evidence="7">
    <location>
        <begin position="495"/>
        <end position="515"/>
    </location>
</feature>
<reference evidence="8 9" key="1">
    <citation type="submission" date="2018-06" db="EMBL/GenBank/DDBJ databases">
        <title>Genomic Encyclopedia of Type Strains, Phase IV (KMG-IV): sequencing the most valuable type-strain genomes for metagenomic binning, comparative biology and taxonomic classification.</title>
        <authorList>
            <person name="Goeker M."/>
        </authorList>
    </citation>
    <scope>NUCLEOTIDE SEQUENCE [LARGE SCALE GENOMIC DNA]</scope>
    <source>
        <strain evidence="8 9">DSM 25520</strain>
    </source>
</reference>
<feature type="transmembrane region" description="Helical" evidence="7">
    <location>
        <begin position="81"/>
        <end position="102"/>
    </location>
</feature>
<keyword evidence="4 7" id="KW-0812">Transmembrane</keyword>
<gene>
    <name evidence="8" type="ORF">DFR37_11595</name>
</gene>
<evidence type="ECO:0000313" key="9">
    <source>
        <dbReference type="Proteomes" id="UP000253628"/>
    </source>
</evidence>
<dbReference type="Pfam" id="PF04632">
    <property type="entry name" value="FUSC"/>
    <property type="match status" value="1"/>
</dbReference>
<feature type="transmembrane region" description="Helical" evidence="7">
    <location>
        <begin position="57"/>
        <end position="75"/>
    </location>
</feature>
<protein>
    <submittedName>
        <fullName evidence="8">Putative membrane protein YccC</fullName>
    </submittedName>
</protein>
<sequence length="682" mass="73463">MKWVSADEALFSIKCYLSAMLALYLAYAIGLPRPFWSMMTAYVVVTQPWVGSVRSKALYRLGGTFLGSAAAVFMVPQLINAPILLSAAMALWVGGCLYLSLLDRTPRSYVFMLAGYTAALVGFPGVADPGNILNTAVARVEEIGLGIICATVVHSVIFPRGIGSVVLARLDKTGAEARAWIQDVLKGTDVGTRDKDQRTLANDITQLRLLSTHVPFDPGNIRWTAPALRVVQERIVALTPCVSAVEDRLRALHDCGHELPTAVKDILRDVSEWIGAGADAAPSQAAQLRGSIERLSPVMHPDSEWTDMLMMSLTARLRELVDTYAECLILRKDIEDGLQGISKRPRRRDEAAAGLHRDPGLALLSAFAAAIAIFVCCAFWILTAWTGGSAAVMMAAVFCCFFATMDNPVPMIRQFLIYTALSMPLSALYLLGIMPALHSFEMLALAIFPAVFFLSALTLRPAMALKAAALLFGVLGSLALQDTNSLNLVSFIDSMLGQLAGTAVAAIVTAIFRTISADRAARRIQAANWRDLATLAVAAHKPDARAYTSRMLDRIGLLQPRLALATRRDDLVATDALLDLRIGNDIAGLQRARRHLPIADGAIQHMLHSLAQRFGGRLPNKAEDHASPLLSQLDGALSNVANGPAVAASNRAIVALVGIRRGLFPNASDYQPRLATAEVQAI</sequence>
<keyword evidence="9" id="KW-1185">Reference proteome</keyword>
<feature type="transmembrane region" description="Helical" evidence="7">
    <location>
        <begin position="109"/>
        <end position="127"/>
    </location>
</feature>
<evidence type="ECO:0000256" key="7">
    <source>
        <dbReference type="SAM" id="Phobius"/>
    </source>
</evidence>
<accession>A0A366H1S1</accession>
<dbReference type="RefSeq" id="WP_113934929.1">
    <property type="nucleotide sequence ID" value="NZ_JACCEU010000011.1"/>
</dbReference>
<dbReference type="GO" id="GO:0022857">
    <property type="term" value="F:transmembrane transporter activity"/>
    <property type="evidence" value="ECO:0007669"/>
    <property type="project" value="InterPro"/>
</dbReference>
<evidence type="ECO:0000256" key="5">
    <source>
        <dbReference type="ARBA" id="ARBA00022989"/>
    </source>
</evidence>
<keyword evidence="6 7" id="KW-0472">Membrane</keyword>
<dbReference type="Proteomes" id="UP000253628">
    <property type="component" value="Unassembled WGS sequence"/>
</dbReference>
<evidence type="ECO:0000256" key="2">
    <source>
        <dbReference type="ARBA" id="ARBA00022448"/>
    </source>
</evidence>
<dbReference type="AlphaFoldDB" id="A0A366H1S1"/>
<evidence type="ECO:0000256" key="6">
    <source>
        <dbReference type="ARBA" id="ARBA00023136"/>
    </source>
</evidence>
<evidence type="ECO:0000313" key="8">
    <source>
        <dbReference type="EMBL" id="RBP35821.1"/>
    </source>
</evidence>
<keyword evidence="2" id="KW-0813">Transport</keyword>
<feature type="transmembrane region" description="Helical" evidence="7">
    <location>
        <begin position="387"/>
        <end position="403"/>
    </location>
</feature>
<comment type="subcellular location">
    <subcellularLocation>
        <location evidence="1">Cell membrane</location>
        <topology evidence="1">Multi-pass membrane protein</topology>
    </subcellularLocation>
</comment>
<feature type="transmembrane region" description="Helical" evidence="7">
    <location>
        <begin position="143"/>
        <end position="168"/>
    </location>
</feature>
<keyword evidence="3" id="KW-1003">Cell membrane</keyword>
<dbReference type="OrthoDB" id="6538131at2"/>
<keyword evidence="5 7" id="KW-1133">Transmembrane helix</keyword>
<dbReference type="InterPro" id="IPR006726">
    <property type="entry name" value="PHBA_efflux_AaeB/fusaric-R"/>
</dbReference>
<evidence type="ECO:0000256" key="3">
    <source>
        <dbReference type="ARBA" id="ARBA00022475"/>
    </source>
</evidence>
<comment type="caution">
    <text evidence="8">The sequence shown here is derived from an EMBL/GenBank/DDBJ whole genome shotgun (WGS) entry which is preliminary data.</text>
</comment>
<feature type="transmembrane region" description="Helical" evidence="7">
    <location>
        <begin position="440"/>
        <end position="457"/>
    </location>
</feature>
<dbReference type="EMBL" id="QNRQ01000015">
    <property type="protein sequence ID" value="RBP35821.1"/>
    <property type="molecule type" value="Genomic_DNA"/>
</dbReference>
<feature type="transmembrane region" description="Helical" evidence="7">
    <location>
        <begin position="361"/>
        <end position="381"/>
    </location>
</feature>
<feature type="transmembrane region" description="Helical" evidence="7">
    <location>
        <begin position="415"/>
        <end position="434"/>
    </location>
</feature>
<proteinExistence type="predicted"/>
<evidence type="ECO:0000256" key="4">
    <source>
        <dbReference type="ARBA" id="ARBA00022692"/>
    </source>
</evidence>
<feature type="transmembrane region" description="Helical" evidence="7">
    <location>
        <begin position="20"/>
        <end position="45"/>
    </location>
</feature>
<dbReference type="PANTHER" id="PTHR30509">
    <property type="entry name" value="P-HYDROXYBENZOIC ACID EFFLUX PUMP SUBUNIT-RELATED"/>
    <property type="match status" value="1"/>
</dbReference>
<organism evidence="8 9">
    <name type="scientific">Eoetvoesiella caeni</name>
    <dbReference type="NCBI Taxonomy" id="645616"/>
    <lineage>
        <taxon>Bacteria</taxon>
        <taxon>Pseudomonadati</taxon>
        <taxon>Pseudomonadota</taxon>
        <taxon>Betaproteobacteria</taxon>
        <taxon>Burkholderiales</taxon>
        <taxon>Alcaligenaceae</taxon>
        <taxon>Eoetvoesiella</taxon>
    </lineage>
</organism>
<dbReference type="PANTHER" id="PTHR30509:SF9">
    <property type="entry name" value="MULTIDRUG RESISTANCE PROTEIN MDTO"/>
    <property type="match status" value="1"/>
</dbReference>
<name>A0A366H1S1_9BURK</name>
<dbReference type="GO" id="GO:0005886">
    <property type="term" value="C:plasma membrane"/>
    <property type="evidence" value="ECO:0007669"/>
    <property type="project" value="UniProtKB-SubCell"/>
</dbReference>